<proteinExistence type="inferred from homology"/>
<dbReference type="AlphaFoldDB" id="A0A9D2A9H9"/>
<feature type="transmembrane region" description="Helical" evidence="11">
    <location>
        <begin position="105"/>
        <end position="124"/>
    </location>
</feature>
<sequence>MRTNIALFGGLGIFVFIVAFIYGFLTGFEELAGFPLLLLTGGLGFMLWFYLRITAKNTDEMDSDNSGGEIHQMTGNYGEFAPWSWWPLGLGLACALVVLGLAVDWWVFFLALIPGVFFLVGWVMEYNRKRYAH</sequence>
<evidence type="ECO:0000256" key="8">
    <source>
        <dbReference type="ARBA" id="ARBA00023136"/>
    </source>
</evidence>
<dbReference type="GO" id="GO:0004129">
    <property type="term" value="F:cytochrome-c oxidase activity"/>
    <property type="evidence" value="ECO:0007669"/>
    <property type="project" value="UniProtKB-EC"/>
</dbReference>
<evidence type="ECO:0000256" key="3">
    <source>
        <dbReference type="ARBA" id="ARBA00006870"/>
    </source>
</evidence>
<accession>A0A9D2A9H9</accession>
<dbReference type="Proteomes" id="UP000824151">
    <property type="component" value="Unassembled WGS sequence"/>
</dbReference>
<dbReference type="EMBL" id="DXGD01000445">
    <property type="protein sequence ID" value="HIX00852.1"/>
    <property type="molecule type" value="Genomic_DNA"/>
</dbReference>
<dbReference type="PIRSF" id="PIRSF017385">
    <property type="entry name" value="CtaF"/>
    <property type="match status" value="1"/>
</dbReference>
<feature type="transmembrane region" description="Helical" evidence="11">
    <location>
        <begin position="31"/>
        <end position="51"/>
    </location>
</feature>
<dbReference type="EC" id="7.1.1.9" evidence="10"/>
<dbReference type="GO" id="GO:0005886">
    <property type="term" value="C:plasma membrane"/>
    <property type="evidence" value="ECO:0007669"/>
    <property type="project" value="UniProtKB-SubCell"/>
</dbReference>
<reference evidence="12" key="2">
    <citation type="submission" date="2021-04" db="EMBL/GenBank/DDBJ databases">
        <authorList>
            <person name="Gilroy R."/>
        </authorList>
    </citation>
    <scope>NUCLEOTIDE SEQUENCE</scope>
    <source>
        <strain evidence="12">ChiHejej3B27-3195</strain>
    </source>
</reference>
<evidence type="ECO:0000256" key="6">
    <source>
        <dbReference type="ARBA" id="ARBA00022967"/>
    </source>
</evidence>
<gene>
    <name evidence="12" type="ORF">H9871_12010</name>
</gene>
<keyword evidence="6 10" id="KW-1278">Translocase</keyword>
<evidence type="ECO:0000313" key="13">
    <source>
        <dbReference type="Proteomes" id="UP000824151"/>
    </source>
</evidence>
<feature type="transmembrane region" description="Helical" evidence="11">
    <location>
        <begin position="80"/>
        <end position="99"/>
    </location>
</feature>
<keyword evidence="7 11" id="KW-1133">Transmembrane helix</keyword>
<reference evidence="12" key="1">
    <citation type="journal article" date="2021" name="PeerJ">
        <title>Extensive microbial diversity within the chicken gut microbiome revealed by metagenomics and culture.</title>
        <authorList>
            <person name="Gilroy R."/>
            <person name="Ravi A."/>
            <person name="Getino M."/>
            <person name="Pursley I."/>
            <person name="Horton D.L."/>
            <person name="Alikhan N.F."/>
            <person name="Baker D."/>
            <person name="Gharbi K."/>
            <person name="Hall N."/>
            <person name="Watson M."/>
            <person name="Adriaenssens E.M."/>
            <person name="Foster-Nyarko E."/>
            <person name="Jarju S."/>
            <person name="Secka A."/>
            <person name="Antonio M."/>
            <person name="Oren A."/>
            <person name="Chaudhuri R.R."/>
            <person name="La Ragione R."/>
            <person name="Hildebrand F."/>
            <person name="Pallen M.J."/>
        </authorList>
    </citation>
    <scope>NUCLEOTIDE SEQUENCE</scope>
    <source>
        <strain evidence="12">ChiHejej3B27-3195</strain>
    </source>
</reference>
<evidence type="ECO:0000256" key="2">
    <source>
        <dbReference type="ARBA" id="ARBA00004651"/>
    </source>
</evidence>
<protein>
    <recommendedName>
        <fullName evidence="10">Cytochrome c oxidase polypeptide 4</fullName>
        <ecNumber evidence="10">7.1.1.9</ecNumber>
    </recommendedName>
    <alternativeName>
        <fullName evidence="10">Cytochrome aa3 subunit 4</fullName>
    </alternativeName>
    <alternativeName>
        <fullName evidence="10">Cytochrome c oxidase polypeptide IV</fullName>
    </alternativeName>
</protein>
<evidence type="ECO:0000256" key="9">
    <source>
        <dbReference type="ARBA" id="ARBA00047816"/>
    </source>
</evidence>
<comment type="caution">
    <text evidence="12">The sequence shown here is derived from an EMBL/GenBank/DDBJ whole genome shotgun (WGS) entry which is preliminary data.</text>
</comment>
<evidence type="ECO:0000313" key="12">
    <source>
        <dbReference type="EMBL" id="HIX00852.1"/>
    </source>
</evidence>
<organism evidence="12 13">
    <name type="scientific">Candidatus Nesterenkonia stercoripullorum</name>
    <dbReference type="NCBI Taxonomy" id="2838701"/>
    <lineage>
        <taxon>Bacteria</taxon>
        <taxon>Bacillati</taxon>
        <taxon>Actinomycetota</taxon>
        <taxon>Actinomycetes</taxon>
        <taxon>Micrococcales</taxon>
        <taxon>Micrococcaceae</taxon>
        <taxon>Nesterenkonia</taxon>
    </lineage>
</organism>
<evidence type="ECO:0000256" key="7">
    <source>
        <dbReference type="ARBA" id="ARBA00022989"/>
    </source>
</evidence>
<dbReference type="Pfam" id="PF12270">
    <property type="entry name" value="Cyt_c_ox_IV"/>
    <property type="match status" value="1"/>
</dbReference>
<keyword evidence="5 11" id="KW-0812">Transmembrane</keyword>
<evidence type="ECO:0000256" key="11">
    <source>
        <dbReference type="SAM" id="Phobius"/>
    </source>
</evidence>
<comment type="catalytic activity">
    <reaction evidence="9 10">
        <text>4 Fe(II)-[cytochrome c] + O2 + 8 H(+)(in) = 4 Fe(III)-[cytochrome c] + 2 H2O + 4 H(+)(out)</text>
        <dbReference type="Rhea" id="RHEA:11436"/>
        <dbReference type="Rhea" id="RHEA-COMP:10350"/>
        <dbReference type="Rhea" id="RHEA-COMP:14399"/>
        <dbReference type="ChEBI" id="CHEBI:15377"/>
        <dbReference type="ChEBI" id="CHEBI:15378"/>
        <dbReference type="ChEBI" id="CHEBI:15379"/>
        <dbReference type="ChEBI" id="CHEBI:29033"/>
        <dbReference type="ChEBI" id="CHEBI:29034"/>
        <dbReference type="EC" id="7.1.1.9"/>
    </reaction>
</comment>
<evidence type="ECO:0000256" key="4">
    <source>
        <dbReference type="ARBA" id="ARBA00022475"/>
    </source>
</evidence>
<name>A0A9D2A9H9_9MICC</name>
<dbReference type="GO" id="GO:0022900">
    <property type="term" value="P:electron transport chain"/>
    <property type="evidence" value="ECO:0007669"/>
    <property type="project" value="InterPro"/>
</dbReference>
<keyword evidence="8 10" id="KW-0472">Membrane</keyword>
<feature type="transmembrane region" description="Helical" evidence="11">
    <location>
        <begin position="5"/>
        <end position="25"/>
    </location>
</feature>
<comment type="subcellular location">
    <subcellularLocation>
        <location evidence="2">Cell membrane</location>
        <topology evidence="2">Multi-pass membrane protein</topology>
    </subcellularLocation>
</comment>
<comment type="function">
    <text evidence="1 10">Part of cytochrome c oxidase, its function is unknown.</text>
</comment>
<evidence type="ECO:0000256" key="5">
    <source>
        <dbReference type="ARBA" id="ARBA00022692"/>
    </source>
</evidence>
<evidence type="ECO:0000256" key="1">
    <source>
        <dbReference type="ARBA" id="ARBA00002536"/>
    </source>
</evidence>
<evidence type="ECO:0000256" key="10">
    <source>
        <dbReference type="PIRNR" id="PIRNR017385"/>
    </source>
</evidence>
<comment type="similarity">
    <text evidence="3 10">Belongs to the cytochrome c oxidase bacterial subunit CtaF family.</text>
</comment>
<comment type="subunit">
    <text evidence="10">Associates with subunits I, II and III to form cytochrome c oxidase.</text>
</comment>
<keyword evidence="4 10" id="KW-1003">Cell membrane</keyword>
<dbReference type="InterPro" id="IPR021050">
    <property type="entry name" value="Cyt_c_oxidase_su4_actinobac"/>
</dbReference>